<evidence type="ECO:0000256" key="5">
    <source>
        <dbReference type="ARBA" id="ARBA00023315"/>
    </source>
</evidence>
<dbReference type="PROSITE" id="PS50968">
    <property type="entry name" value="BIOTINYL_LIPOYL"/>
    <property type="match status" value="1"/>
</dbReference>
<dbReference type="Gene3D" id="2.40.50.100">
    <property type="match status" value="1"/>
</dbReference>
<keyword evidence="3 6" id="KW-0808">Transferase</keyword>
<dbReference type="PROSITE" id="PS00189">
    <property type="entry name" value="LIPOYL"/>
    <property type="match status" value="1"/>
</dbReference>
<dbReference type="Gene3D" id="3.30.559.10">
    <property type="entry name" value="Chloramphenicol acetyltransferase-like domain"/>
    <property type="match status" value="1"/>
</dbReference>
<evidence type="ECO:0000256" key="3">
    <source>
        <dbReference type="ARBA" id="ARBA00022679"/>
    </source>
</evidence>
<comment type="cofactor">
    <cofactor evidence="1 6">
        <name>(R)-lipoate</name>
        <dbReference type="ChEBI" id="CHEBI:83088"/>
    </cofactor>
</comment>
<dbReference type="PANTHER" id="PTHR43178:SF5">
    <property type="entry name" value="LIPOAMIDE ACYLTRANSFERASE COMPONENT OF BRANCHED-CHAIN ALPHA-KETO ACID DEHYDROGENASE COMPLEX, MITOCHONDRIAL"/>
    <property type="match status" value="1"/>
</dbReference>
<dbReference type="InterPro" id="IPR036625">
    <property type="entry name" value="E3-bd_dom_sf"/>
</dbReference>
<organism evidence="10 11">
    <name type="scientific">Eiseniibacteriota bacterium</name>
    <dbReference type="NCBI Taxonomy" id="2212470"/>
    <lineage>
        <taxon>Bacteria</taxon>
        <taxon>Candidatus Eiseniibacteriota</taxon>
    </lineage>
</organism>
<dbReference type="InterPro" id="IPR050743">
    <property type="entry name" value="2-oxoacid_DH_E2_comp"/>
</dbReference>
<feature type="domain" description="Peripheral subunit-binding (PSBD)" evidence="9">
    <location>
        <begin position="132"/>
        <end position="169"/>
    </location>
</feature>
<feature type="region of interest" description="Disordered" evidence="7">
    <location>
        <begin position="167"/>
        <end position="190"/>
    </location>
</feature>
<reference evidence="10 11" key="1">
    <citation type="submission" date="2020-04" db="EMBL/GenBank/DDBJ databases">
        <title>Metagenomic profiling of ammonia- and methane-oxidizing microorganisms in a Dutch drinking water treatment plant.</title>
        <authorList>
            <person name="Poghosyan L."/>
            <person name="Leucker S."/>
        </authorList>
    </citation>
    <scope>NUCLEOTIDE SEQUENCE [LARGE SCALE GENOMIC DNA]</scope>
    <source>
        <strain evidence="10">S-RSF-IL-03</strain>
    </source>
</reference>
<dbReference type="InterPro" id="IPR023213">
    <property type="entry name" value="CAT-like_dom_sf"/>
</dbReference>
<sequence length="431" mass="45139">MAFDVKLPDIGEGVAEGEIVRWFVKAGDAVREDQPLVEVMTDKATVEIPSPRNGVIAAVHVAEGKVVPVGTVIVSIEVGAIAGATPADETGATFAGTHHETPSGRGAPAATAESYSGRTPNYGSLAPSGQVHSTPAVRTLARQLGVALAGLRGSGPNGRIVAEDVKSASGPASAAQPGAVAERPRAASDGPLAAAAGDERLPIRGMRRRIAEHMKHSLERAAQFTFVAECDMSAIVAHRSATLAHAGQQGVTLTFLAYLVKALDEPIRKFPLLNASVDESSQEIVVRKSLHVGMATATEQGLMVPVIRDVDRRTLLQVAGEIQRLARGARDGVLKLEEMQGGTLTVTSTGARGGLLATPILHHPQVAILGMHEVKKKPVVVEDAIVIREMTNLSLSLDHRVVDGALGADFLYALIARLEKPASWLTPEVIG</sequence>
<dbReference type="PROSITE" id="PS51826">
    <property type="entry name" value="PSBD"/>
    <property type="match status" value="1"/>
</dbReference>
<evidence type="ECO:0000259" key="8">
    <source>
        <dbReference type="PROSITE" id="PS50968"/>
    </source>
</evidence>
<dbReference type="GO" id="GO:0016407">
    <property type="term" value="F:acetyltransferase activity"/>
    <property type="evidence" value="ECO:0007669"/>
    <property type="project" value="TreeGrafter"/>
</dbReference>
<dbReference type="Pfam" id="PF00198">
    <property type="entry name" value="2-oxoacid_dh"/>
    <property type="match status" value="1"/>
</dbReference>
<dbReference type="Pfam" id="PF00364">
    <property type="entry name" value="Biotin_lipoyl"/>
    <property type="match status" value="1"/>
</dbReference>
<feature type="domain" description="Lipoyl-binding" evidence="8">
    <location>
        <begin position="2"/>
        <end position="77"/>
    </location>
</feature>
<dbReference type="CDD" id="cd06849">
    <property type="entry name" value="lipoyl_domain"/>
    <property type="match status" value="1"/>
</dbReference>
<dbReference type="InterPro" id="IPR011053">
    <property type="entry name" value="Single_hybrid_motif"/>
</dbReference>
<keyword evidence="4 6" id="KW-0450">Lipoyl</keyword>
<dbReference type="PANTHER" id="PTHR43178">
    <property type="entry name" value="DIHYDROLIPOAMIDE ACETYLTRANSFERASE COMPONENT OF PYRUVATE DEHYDROGENASE COMPLEX"/>
    <property type="match status" value="1"/>
</dbReference>
<dbReference type="AlphaFoldDB" id="A0A849SGD3"/>
<proteinExistence type="inferred from homology"/>
<dbReference type="InterPro" id="IPR003016">
    <property type="entry name" value="2-oxoA_DH_lipoyl-BS"/>
</dbReference>
<feature type="region of interest" description="Disordered" evidence="7">
    <location>
        <begin position="91"/>
        <end position="134"/>
    </location>
</feature>
<dbReference type="GO" id="GO:0005737">
    <property type="term" value="C:cytoplasm"/>
    <property type="evidence" value="ECO:0007669"/>
    <property type="project" value="TreeGrafter"/>
</dbReference>
<dbReference type="InterPro" id="IPR004167">
    <property type="entry name" value="PSBD"/>
</dbReference>
<gene>
    <name evidence="10" type="ORF">HOP12_00410</name>
</gene>
<protein>
    <recommendedName>
        <fullName evidence="6">Dihydrolipoamide acetyltransferase component of pyruvate dehydrogenase complex</fullName>
        <ecNumber evidence="6">2.3.1.-</ecNumber>
    </recommendedName>
</protein>
<evidence type="ECO:0000313" key="10">
    <source>
        <dbReference type="EMBL" id="NOT32613.1"/>
    </source>
</evidence>
<dbReference type="SUPFAM" id="SSF51230">
    <property type="entry name" value="Single hybrid motif"/>
    <property type="match status" value="1"/>
</dbReference>
<dbReference type="FunFam" id="3.30.559.10:FF:000007">
    <property type="entry name" value="Dihydrolipoamide acetyltransferase component of pyruvate dehydrogenase complex"/>
    <property type="match status" value="1"/>
</dbReference>
<dbReference type="SUPFAM" id="SSF52777">
    <property type="entry name" value="CoA-dependent acyltransferases"/>
    <property type="match status" value="1"/>
</dbReference>
<accession>A0A849SGD3</accession>
<dbReference type="EC" id="2.3.1.-" evidence="6"/>
<dbReference type="Gene3D" id="4.10.320.10">
    <property type="entry name" value="E3-binding domain"/>
    <property type="match status" value="1"/>
</dbReference>
<dbReference type="SUPFAM" id="SSF47005">
    <property type="entry name" value="Peripheral subunit-binding domain of 2-oxo acid dehydrogenase complex"/>
    <property type="match status" value="1"/>
</dbReference>
<dbReference type="EMBL" id="JABFRW010000006">
    <property type="protein sequence ID" value="NOT32613.1"/>
    <property type="molecule type" value="Genomic_DNA"/>
</dbReference>
<dbReference type="InterPro" id="IPR001078">
    <property type="entry name" value="2-oxoacid_DH_actylTfrase"/>
</dbReference>
<dbReference type="Proteomes" id="UP000580839">
    <property type="component" value="Unassembled WGS sequence"/>
</dbReference>
<dbReference type="InterPro" id="IPR000089">
    <property type="entry name" value="Biotin_lipoyl"/>
</dbReference>
<keyword evidence="5 6" id="KW-0012">Acyltransferase</keyword>
<dbReference type="GO" id="GO:0031405">
    <property type="term" value="F:lipoic acid binding"/>
    <property type="evidence" value="ECO:0007669"/>
    <property type="project" value="TreeGrafter"/>
</dbReference>
<dbReference type="Pfam" id="PF02817">
    <property type="entry name" value="E3_binding"/>
    <property type="match status" value="1"/>
</dbReference>
<evidence type="ECO:0000313" key="11">
    <source>
        <dbReference type="Proteomes" id="UP000580839"/>
    </source>
</evidence>
<evidence type="ECO:0000256" key="2">
    <source>
        <dbReference type="ARBA" id="ARBA00007317"/>
    </source>
</evidence>
<feature type="compositionally biased region" description="Polar residues" evidence="7">
    <location>
        <begin position="113"/>
        <end position="122"/>
    </location>
</feature>
<name>A0A849SGD3_UNCEI</name>
<comment type="caution">
    <text evidence="10">The sequence shown here is derived from an EMBL/GenBank/DDBJ whole genome shotgun (WGS) entry which is preliminary data.</text>
</comment>
<evidence type="ECO:0000256" key="6">
    <source>
        <dbReference type="RuleBase" id="RU003423"/>
    </source>
</evidence>
<evidence type="ECO:0000256" key="7">
    <source>
        <dbReference type="SAM" id="MobiDB-lite"/>
    </source>
</evidence>
<evidence type="ECO:0000256" key="1">
    <source>
        <dbReference type="ARBA" id="ARBA00001938"/>
    </source>
</evidence>
<evidence type="ECO:0000259" key="9">
    <source>
        <dbReference type="PROSITE" id="PS51826"/>
    </source>
</evidence>
<evidence type="ECO:0000256" key="4">
    <source>
        <dbReference type="ARBA" id="ARBA00022823"/>
    </source>
</evidence>
<comment type="similarity">
    <text evidence="2 6">Belongs to the 2-oxoacid dehydrogenase family.</text>
</comment>